<evidence type="ECO:0000259" key="3">
    <source>
        <dbReference type="Pfam" id="PF13005"/>
    </source>
</evidence>
<dbReference type="InterPro" id="IPR052344">
    <property type="entry name" value="Transposase-related"/>
</dbReference>
<protein>
    <submittedName>
        <fullName evidence="4">IS66 family transposase</fullName>
    </submittedName>
</protein>
<dbReference type="RefSeq" id="WP_211471274.1">
    <property type="nucleotide sequence ID" value="NZ_JAGSXH010000138.1"/>
</dbReference>
<evidence type="ECO:0000256" key="1">
    <source>
        <dbReference type="SAM" id="MobiDB-lite"/>
    </source>
</evidence>
<dbReference type="EMBL" id="JAGSXH010000138">
    <property type="protein sequence ID" value="MBS2966309.1"/>
    <property type="molecule type" value="Genomic_DNA"/>
</dbReference>
<dbReference type="Proteomes" id="UP000677913">
    <property type="component" value="Unassembled WGS sequence"/>
</dbReference>
<sequence>MFTKPAKPPAPKSSRKRGGQPGGRGGGLALVEHPDRIEHEFPDACGGCGSPLGRRAEAESVGFTRRQRTDVPPVTAQVTETRFHTVACDCGARTGAPVPAEVPDTPTYGPNLKALAVYLVVCQHVPVERAAQLIADLTGAAPSTGWIAAQLARAAGLVAPALRLIRALLTLGHVLHADETTTRIRAGRAWLHTACTDKLTLLALAARSRAGARGLGVLDAFRGTLVHDALNLYDDFPRASHQLCVAHVIRELTAQHEQHPEQRWADQIRWALARLIEQARQARDAGLHHVPPEQAQVYLRAYHQGIAVGLSLHPRTPARKQSDATNLLERLRDRADQYLRFTRDLHVAPTNNQGERDLRPVKTQIKISGCHQSETGAANWLAVRSYLSTAAKHGLGAHATLRAAMTGELWMPPIAIED</sequence>
<dbReference type="InterPro" id="IPR024474">
    <property type="entry name" value="Znf_dom_IS66"/>
</dbReference>
<accession>A0A8J8BH07</accession>
<comment type="caution">
    <text evidence="4">The sequence shown here is derived from an EMBL/GenBank/DDBJ whole genome shotgun (WGS) entry which is preliminary data.</text>
</comment>
<organism evidence="4 5">
    <name type="scientific">Actinocrinis puniceicyclus</name>
    <dbReference type="NCBI Taxonomy" id="977794"/>
    <lineage>
        <taxon>Bacteria</taxon>
        <taxon>Bacillati</taxon>
        <taxon>Actinomycetota</taxon>
        <taxon>Actinomycetes</taxon>
        <taxon>Catenulisporales</taxon>
        <taxon>Actinospicaceae</taxon>
        <taxon>Actinocrinis</taxon>
    </lineage>
</organism>
<proteinExistence type="predicted"/>
<evidence type="ECO:0000259" key="2">
    <source>
        <dbReference type="Pfam" id="PF03050"/>
    </source>
</evidence>
<dbReference type="Pfam" id="PF13005">
    <property type="entry name" value="zf-IS66"/>
    <property type="match status" value="1"/>
</dbReference>
<evidence type="ECO:0000313" key="4">
    <source>
        <dbReference type="EMBL" id="MBS2966309.1"/>
    </source>
</evidence>
<feature type="domain" description="Transposase IS66 zinc-finger binding" evidence="3">
    <location>
        <begin position="42"/>
        <end position="90"/>
    </location>
</feature>
<keyword evidence="5" id="KW-1185">Reference proteome</keyword>
<feature type="region of interest" description="Disordered" evidence="1">
    <location>
        <begin position="1"/>
        <end position="30"/>
    </location>
</feature>
<gene>
    <name evidence="4" type="ORF">KGA66_24905</name>
</gene>
<dbReference type="InterPro" id="IPR004291">
    <property type="entry name" value="Transposase_IS66_central"/>
</dbReference>
<feature type="compositionally biased region" description="Gly residues" evidence="1">
    <location>
        <begin position="19"/>
        <end position="28"/>
    </location>
</feature>
<dbReference type="PANTHER" id="PTHR33678">
    <property type="entry name" value="BLL1576 PROTEIN"/>
    <property type="match status" value="1"/>
</dbReference>
<reference evidence="4" key="1">
    <citation type="submission" date="2021-04" db="EMBL/GenBank/DDBJ databases">
        <title>Genome based classification of Actinospica acidithermotolerans sp. nov., an actinobacterium isolated from an Indonesian hot spring.</title>
        <authorList>
            <person name="Kusuma A.B."/>
            <person name="Putra K.E."/>
            <person name="Nafisah S."/>
            <person name="Loh J."/>
            <person name="Nouioui I."/>
            <person name="Goodfellow M."/>
        </authorList>
    </citation>
    <scope>NUCLEOTIDE SEQUENCE</scope>
    <source>
        <strain evidence="4">DSM 45618</strain>
    </source>
</reference>
<name>A0A8J8BH07_9ACTN</name>
<dbReference type="NCBIfam" id="NF033517">
    <property type="entry name" value="transpos_IS66"/>
    <property type="match status" value="1"/>
</dbReference>
<dbReference type="Pfam" id="PF03050">
    <property type="entry name" value="DDE_Tnp_IS66"/>
    <property type="match status" value="1"/>
</dbReference>
<feature type="domain" description="Transposase IS66 central" evidence="2">
    <location>
        <begin position="108"/>
        <end position="378"/>
    </location>
</feature>
<dbReference type="PANTHER" id="PTHR33678:SF2">
    <property type="match status" value="1"/>
</dbReference>
<dbReference type="AlphaFoldDB" id="A0A8J8BH07"/>
<evidence type="ECO:0000313" key="5">
    <source>
        <dbReference type="Proteomes" id="UP000677913"/>
    </source>
</evidence>
<feature type="compositionally biased region" description="Pro residues" evidence="1">
    <location>
        <begin position="1"/>
        <end position="11"/>
    </location>
</feature>